<dbReference type="Gene3D" id="1.10.10.10">
    <property type="entry name" value="Winged helix-like DNA-binding domain superfamily/Winged helix DNA-binding domain"/>
    <property type="match status" value="1"/>
</dbReference>
<accession>A0ABW4BI25</accession>
<comment type="caution">
    <text evidence="6">The sequence shown here is derived from an EMBL/GenBank/DDBJ whole genome shotgun (WGS) entry which is preliminary data.</text>
</comment>
<evidence type="ECO:0000256" key="3">
    <source>
        <dbReference type="ARBA" id="ARBA00023163"/>
    </source>
</evidence>
<dbReference type="InterPro" id="IPR009057">
    <property type="entry name" value="Homeodomain-like_sf"/>
</dbReference>
<name>A0ABW4BI25_9LACO</name>
<dbReference type="InterPro" id="IPR001347">
    <property type="entry name" value="SIS_dom"/>
</dbReference>
<keyword evidence="3" id="KW-0804">Transcription</keyword>
<evidence type="ECO:0000313" key="6">
    <source>
        <dbReference type="EMBL" id="MFD1400139.1"/>
    </source>
</evidence>
<dbReference type="InterPro" id="IPR047640">
    <property type="entry name" value="RpiR-like"/>
</dbReference>
<dbReference type="InterPro" id="IPR035472">
    <property type="entry name" value="RpiR-like_SIS"/>
</dbReference>
<feature type="domain" description="HTH rpiR-type" evidence="4">
    <location>
        <begin position="1"/>
        <end position="76"/>
    </location>
</feature>
<dbReference type="EMBL" id="JBHTOA010000048">
    <property type="protein sequence ID" value="MFD1400139.1"/>
    <property type="molecule type" value="Genomic_DNA"/>
</dbReference>
<dbReference type="SUPFAM" id="SSF53697">
    <property type="entry name" value="SIS domain"/>
    <property type="match status" value="1"/>
</dbReference>
<organism evidence="6 7">
    <name type="scientific">Lacticaseibacillus suilingensis</name>
    <dbReference type="NCBI Taxonomy" id="2799577"/>
    <lineage>
        <taxon>Bacteria</taxon>
        <taxon>Bacillati</taxon>
        <taxon>Bacillota</taxon>
        <taxon>Bacilli</taxon>
        <taxon>Lactobacillales</taxon>
        <taxon>Lactobacillaceae</taxon>
        <taxon>Lacticaseibacillus</taxon>
    </lineage>
</organism>
<dbReference type="PANTHER" id="PTHR30514">
    <property type="entry name" value="GLUCOKINASE"/>
    <property type="match status" value="1"/>
</dbReference>
<evidence type="ECO:0000259" key="5">
    <source>
        <dbReference type="PROSITE" id="PS51464"/>
    </source>
</evidence>
<dbReference type="InterPro" id="IPR036388">
    <property type="entry name" value="WH-like_DNA-bd_sf"/>
</dbReference>
<evidence type="ECO:0000256" key="1">
    <source>
        <dbReference type="ARBA" id="ARBA00023015"/>
    </source>
</evidence>
<evidence type="ECO:0000256" key="2">
    <source>
        <dbReference type="ARBA" id="ARBA00023125"/>
    </source>
</evidence>
<reference evidence="7" key="1">
    <citation type="journal article" date="2019" name="Int. J. Syst. Evol. Microbiol.">
        <title>The Global Catalogue of Microorganisms (GCM) 10K type strain sequencing project: providing services to taxonomists for standard genome sequencing and annotation.</title>
        <authorList>
            <consortium name="The Broad Institute Genomics Platform"/>
            <consortium name="The Broad Institute Genome Sequencing Center for Infectious Disease"/>
            <person name="Wu L."/>
            <person name="Ma J."/>
        </authorList>
    </citation>
    <scope>NUCLEOTIDE SEQUENCE [LARGE SCALE GENOMIC DNA]</scope>
    <source>
        <strain evidence="7">CCM 9110</strain>
    </source>
</reference>
<evidence type="ECO:0000259" key="4">
    <source>
        <dbReference type="PROSITE" id="PS51071"/>
    </source>
</evidence>
<dbReference type="CDD" id="cd05013">
    <property type="entry name" value="SIS_RpiR"/>
    <property type="match status" value="1"/>
</dbReference>
<keyword evidence="2" id="KW-0238">DNA-binding</keyword>
<dbReference type="SUPFAM" id="SSF46689">
    <property type="entry name" value="Homeodomain-like"/>
    <property type="match status" value="1"/>
</dbReference>
<gene>
    <name evidence="6" type="ORF">ACFQ41_12545</name>
</gene>
<dbReference type="InterPro" id="IPR046348">
    <property type="entry name" value="SIS_dom_sf"/>
</dbReference>
<dbReference type="Pfam" id="PF01418">
    <property type="entry name" value="HTH_6"/>
    <property type="match status" value="1"/>
</dbReference>
<dbReference type="Gene3D" id="3.40.50.10490">
    <property type="entry name" value="Glucose-6-phosphate isomerase like protein, domain 1"/>
    <property type="match status" value="1"/>
</dbReference>
<dbReference type="Proteomes" id="UP001597199">
    <property type="component" value="Unassembled WGS sequence"/>
</dbReference>
<dbReference type="PROSITE" id="PS51071">
    <property type="entry name" value="HTH_RPIR"/>
    <property type="match status" value="1"/>
</dbReference>
<keyword evidence="7" id="KW-1185">Reference proteome</keyword>
<proteinExistence type="predicted"/>
<dbReference type="PANTHER" id="PTHR30514:SF1">
    <property type="entry name" value="HTH-TYPE TRANSCRIPTIONAL REGULATOR HEXR-RELATED"/>
    <property type="match status" value="1"/>
</dbReference>
<dbReference type="Pfam" id="PF01380">
    <property type="entry name" value="SIS"/>
    <property type="match status" value="1"/>
</dbReference>
<feature type="domain" description="SIS" evidence="5">
    <location>
        <begin position="125"/>
        <end position="263"/>
    </location>
</feature>
<keyword evidence="1" id="KW-0805">Transcription regulation</keyword>
<protein>
    <submittedName>
        <fullName evidence="6">MurR/RpiR family transcriptional regulator</fullName>
    </submittedName>
</protein>
<evidence type="ECO:0000313" key="7">
    <source>
        <dbReference type="Proteomes" id="UP001597199"/>
    </source>
</evidence>
<dbReference type="InterPro" id="IPR000281">
    <property type="entry name" value="HTH_RpiR"/>
</dbReference>
<dbReference type="RefSeq" id="WP_204118358.1">
    <property type="nucleotide sequence ID" value="NZ_BOLV01000004.1"/>
</dbReference>
<dbReference type="PROSITE" id="PS51464">
    <property type="entry name" value="SIS"/>
    <property type="match status" value="1"/>
</dbReference>
<sequence>MTFMDKLNVTENLSDNERQILAYIKAHLNAAAQMTSQELAAATFTSHSVIVRLAKKLGYPGYRALHEGLIKEVQAQLLQPKAVDANFPVQPGDSAMTVAKHIADLTTNTIQTALTPLEAADLAQAAQLIETAHRIFIFASGDSQIRARSFQNKLSKIGLYPVIADEYNDADWVATSLTSDDLAIFLSYSDSGDSNLRIANRLGQSQTPQLVLTGNAKSRLLTNATCALVVTQKESALYKVSTFASQISFEYLLDTLFAIIYGHKYQTHVGKLMTDLSTIHPQR</sequence>